<comment type="caution">
    <text evidence="8">The sequence shown here is derived from an EMBL/GenBank/DDBJ whole genome shotgun (WGS) entry which is preliminary data.</text>
</comment>
<dbReference type="GO" id="GO:0005829">
    <property type="term" value="C:cytosol"/>
    <property type="evidence" value="ECO:0007669"/>
    <property type="project" value="TreeGrafter"/>
</dbReference>
<dbReference type="InterPro" id="IPR027417">
    <property type="entry name" value="P-loop_NTPase"/>
</dbReference>
<evidence type="ECO:0000256" key="6">
    <source>
        <dbReference type="ARBA" id="ARBA00039970"/>
    </source>
</evidence>
<keyword evidence="3" id="KW-0963">Cytoplasm</keyword>
<gene>
    <name evidence="8" type="ORF">ENV82_04305</name>
</gene>
<dbReference type="Pfam" id="PF02562">
    <property type="entry name" value="PhoH"/>
    <property type="match status" value="1"/>
</dbReference>
<dbReference type="EMBL" id="DTHV01000133">
    <property type="protein sequence ID" value="HGW60632.1"/>
    <property type="molecule type" value="Genomic_DNA"/>
</dbReference>
<evidence type="ECO:0000256" key="1">
    <source>
        <dbReference type="ARBA" id="ARBA00004496"/>
    </source>
</evidence>
<comment type="subcellular location">
    <subcellularLocation>
        <location evidence="1">Cytoplasm</location>
    </subcellularLocation>
</comment>
<dbReference type="InterPro" id="IPR051451">
    <property type="entry name" value="PhoH2-like"/>
</dbReference>
<protein>
    <recommendedName>
        <fullName evidence="6">PhoH-like protein</fullName>
    </recommendedName>
</protein>
<evidence type="ECO:0000256" key="5">
    <source>
        <dbReference type="ARBA" id="ARBA00022840"/>
    </source>
</evidence>
<keyword evidence="5" id="KW-0067">ATP-binding</keyword>
<evidence type="ECO:0000256" key="3">
    <source>
        <dbReference type="ARBA" id="ARBA00022490"/>
    </source>
</evidence>
<keyword evidence="4" id="KW-0547">Nucleotide-binding</keyword>
<organism evidence="8">
    <name type="scientific">Caldisericum exile</name>
    <dbReference type="NCBI Taxonomy" id="693075"/>
    <lineage>
        <taxon>Bacteria</taxon>
        <taxon>Pseudomonadati</taxon>
        <taxon>Caldisericota/Cryosericota group</taxon>
        <taxon>Caldisericota</taxon>
        <taxon>Caldisericia</taxon>
        <taxon>Caldisericales</taxon>
        <taxon>Caldisericaceae</taxon>
        <taxon>Caldisericum</taxon>
    </lineage>
</organism>
<proteinExistence type="inferred from homology"/>
<feature type="domain" description="PhoH-like protein" evidence="7">
    <location>
        <begin position="108"/>
        <end position="313"/>
    </location>
</feature>
<dbReference type="SUPFAM" id="SSF52540">
    <property type="entry name" value="P-loop containing nucleoside triphosphate hydrolases"/>
    <property type="match status" value="1"/>
</dbReference>
<sequence>MGEETEVIKIKNPEYILKISGVLDENFKAIEEHLGVKLSLKEDKIYIVGKKSHVKIAKKVLKEIENLVQQKYPFSVTDIIYASKMKDGEFLKELPQTQIIEDIKGRIIAPKTAGQKAFVEAVYKNDITFVVGPAGTGKTYLSVAIAVKFLLTNKVSRIILTRPVVEVGEKIGYLPGDIREKVDPYFRPIYDTLFEFLGQEKTQKLINNKTIEIAPLAFMRGRTLNDAFIIMDEAQNTTFSQMKMFLTRLGLGSKMVITGDLTQSDLLISQGRNGLEMAIEILRDIDKGIAFEFLGINDIVRHSLVQKIINAYEKFENKRKD</sequence>
<dbReference type="PANTHER" id="PTHR30473">
    <property type="entry name" value="PROTEIN PHOH"/>
    <property type="match status" value="1"/>
</dbReference>
<evidence type="ECO:0000259" key="7">
    <source>
        <dbReference type="Pfam" id="PF02562"/>
    </source>
</evidence>
<name>A0A7C4TW11_9BACT</name>
<dbReference type="AlphaFoldDB" id="A0A7C4TW11"/>
<dbReference type="PANTHER" id="PTHR30473:SF1">
    <property type="entry name" value="PHOH-LIKE PROTEIN"/>
    <property type="match status" value="1"/>
</dbReference>
<reference evidence="8" key="1">
    <citation type="journal article" date="2020" name="mSystems">
        <title>Genome- and Community-Level Interaction Insights into Carbon Utilization and Element Cycling Functions of Hydrothermarchaeota in Hydrothermal Sediment.</title>
        <authorList>
            <person name="Zhou Z."/>
            <person name="Liu Y."/>
            <person name="Xu W."/>
            <person name="Pan J."/>
            <person name="Luo Z.H."/>
            <person name="Li M."/>
        </authorList>
    </citation>
    <scope>NUCLEOTIDE SEQUENCE [LARGE SCALE GENOMIC DNA]</scope>
    <source>
        <strain evidence="8">SpSt-794</strain>
    </source>
</reference>
<dbReference type="GO" id="GO:0005524">
    <property type="term" value="F:ATP binding"/>
    <property type="evidence" value="ECO:0007669"/>
    <property type="project" value="UniProtKB-KW"/>
</dbReference>
<dbReference type="Gene3D" id="3.40.50.300">
    <property type="entry name" value="P-loop containing nucleotide triphosphate hydrolases"/>
    <property type="match status" value="1"/>
</dbReference>
<accession>A0A7C4TW11</accession>
<evidence type="ECO:0000256" key="2">
    <source>
        <dbReference type="ARBA" id="ARBA00010393"/>
    </source>
</evidence>
<evidence type="ECO:0000313" key="8">
    <source>
        <dbReference type="EMBL" id="HGW60632.1"/>
    </source>
</evidence>
<comment type="similarity">
    <text evidence="2">Belongs to the PhoH family.</text>
</comment>
<dbReference type="FunFam" id="3.40.50.300:FF:000013">
    <property type="entry name" value="PhoH family ATPase"/>
    <property type="match status" value="1"/>
</dbReference>
<dbReference type="InterPro" id="IPR003714">
    <property type="entry name" value="PhoH"/>
</dbReference>
<evidence type="ECO:0000256" key="4">
    <source>
        <dbReference type="ARBA" id="ARBA00022741"/>
    </source>
</evidence>